<dbReference type="SMART" id="SM00967">
    <property type="entry name" value="SpoU_sub_bind"/>
    <property type="match status" value="1"/>
</dbReference>
<organism evidence="5 6">
    <name type="scientific">Frischella japonica</name>
    <dbReference type="NCBI Taxonomy" id="2741544"/>
    <lineage>
        <taxon>Bacteria</taxon>
        <taxon>Pseudomonadati</taxon>
        <taxon>Pseudomonadota</taxon>
        <taxon>Gammaproteobacteria</taxon>
        <taxon>Orbales</taxon>
        <taxon>Orbaceae</taxon>
        <taxon>Frischella</taxon>
    </lineage>
</organism>
<gene>
    <name evidence="5" type="ORF">FcAc13_07850</name>
</gene>
<evidence type="ECO:0000256" key="1">
    <source>
        <dbReference type="ARBA" id="ARBA00022603"/>
    </source>
</evidence>
<comment type="caution">
    <text evidence="5">The sequence shown here is derived from an EMBL/GenBank/DDBJ whole genome shotgun (WGS) entry which is preliminary data.</text>
</comment>
<reference evidence="5 6" key="1">
    <citation type="submission" date="2020-06" db="EMBL/GenBank/DDBJ databases">
        <title>Frischella cerana isolated from Apis cerana gut homogenate.</title>
        <authorList>
            <person name="Wolter L.A."/>
            <person name="Suenami S."/>
            <person name="Miyazaki R."/>
        </authorList>
    </citation>
    <scope>NUCLEOTIDE SEQUENCE [LARGE SCALE GENOMIC DNA]</scope>
    <source>
        <strain evidence="5 6">Ac13</strain>
    </source>
</reference>
<dbReference type="SUPFAM" id="SSF75217">
    <property type="entry name" value="alpha/beta knot"/>
    <property type="match status" value="1"/>
</dbReference>
<accession>A0ABR7QYP9</accession>
<dbReference type="RefSeq" id="WP_187755654.1">
    <property type="nucleotide sequence ID" value="NZ_JABURY010000016.1"/>
</dbReference>
<proteinExistence type="predicted"/>
<dbReference type="GO" id="GO:0008168">
    <property type="term" value="F:methyltransferase activity"/>
    <property type="evidence" value="ECO:0007669"/>
    <property type="project" value="UniProtKB-KW"/>
</dbReference>
<dbReference type="InterPro" id="IPR029026">
    <property type="entry name" value="tRNA_m1G_MTases_N"/>
</dbReference>
<evidence type="ECO:0000256" key="3">
    <source>
        <dbReference type="SAM" id="MobiDB-lite"/>
    </source>
</evidence>
<keyword evidence="6" id="KW-1185">Reference proteome</keyword>
<dbReference type="Gene3D" id="3.30.1330.30">
    <property type="match status" value="1"/>
</dbReference>
<evidence type="ECO:0000313" key="5">
    <source>
        <dbReference type="EMBL" id="MBC9131220.1"/>
    </source>
</evidence>
<feature type="compositionally biased region" description="Polar residues" evidence="3">
    <location>
        <begin position="24"/>
        <end position="34"/>
    </location>
</feature>
<dbReference type="EMBL" id="JABURY010000016">
    <property type="protein sequence ID" value="MBC9131220.1"/>
    <property type="molecule type" value="Genomic_DNA"/>
</dbReference>
<dbReference type="PANTHER" id="PTHR46429">
    <property type="entry name" value="23S RRNA (GUANOSINE-2'-O-)-METHYLTRANSFERASE RLMB"/>
    <property type="match status" value="1"/>
</dbReference>
<dbReference type="SUPFAM" id="SSF55315">
    <property type="entry name" value="L30e-like"/>
    <property type="match status" value="1"/>
</dbReference>
<name>A0ABR7QYP9_9GAMM</name>
<dbReference type="Pfam" id="PF08032">
    <property type="entry name" value="SpoU_sub_bind"/>
    <property type="match status" value="1"/>
</dbReference>
<feature type="region of interest" description="Disordered" evidence="3">
    <location>
        <begin position="1"/>
        <end position="99"/>
    </location>
</feature>
<sequence length="366" mass="41584">MNDNQSADKQGKPTVFYAKKSAESKSSQRSYQGNDSRHQRGSAPRHDQDKSSHDKRRTERSKMNRETIKDNRIEMFRPRSRNNSVTSHESPWKSRVQKSEQLATFENDTTILSNQQLKRQRKEETLVYSENSCKAIFAKRPESIIKAFFLQEKTHEFKPLIAWLVERRLGYDIVDDAHMSKIAQTQHHGGVCLIVKKRSSLTTATYLAQNNDAKYDYVMAIDDINNPHNLGAIARTAAFFKVNGVMLRQPDILDNGASLRVSEGGAEYLTPIKADDFIVSLDQFKQYGYQIVALLPCKVNTIKAENLTKLSVRAKTVFVIFQQINLKLVEFADKVVYLSGSEAMPALNISVLSGILLAKIDRTHTK</sequence>
<dbReference type="EC" id="2.1.1.-" evidence="5"/>
<feature type="compositionally biased region" description="Basic and acidic residues" evidence="3">
    <location>
        <begin position="44"/>
        <end position="77"/>
    </location>
</feature>
<dbReference type="InterPro" id="IPR001537">
    <property type="entry name" value="SpoU_MeTrfase"/>
</dbReference>
<dbReference type="InterPro" id="IPR029028">
    <property type="entry name" value="Alpha/beta_knot_MTases"/>
</dbReference>
<dbReference type="InterPro" id="IPR013123">
    <property type="entry name" value="SpoU_subst-bd"/>
</dbReference>
<dbReference type="GO" id="GO:0032259">
    <property type="term" value="P:methylation"/>
    <property type="evidence" value="ECO:0007669"/>
    <property type="project" value="UniProtKB-KW"/>
</dbReference>
<dbReference type="InterPro" id="IPR004441">
    <property type="entry name" value="rRNA_MeTrfase_TrmH"/>
</dbReference>
<dbReference type="NCBIfam" id="NF008117">
    <property type="entry name" value="PRK10864.1"/>
    <property type="match status" value="1"/>
</dbReference>
<dbReference type="InterPro" id="IPR029064">
    <property type="entry name" value="Ribosomal_eL30-like_sf"/>
</dbReference>
<protein>
    <submittedName>
        <fullName evidence="5">tRNA/rRNA methyltransferase</fullName>
        <ecNumber evidence="5">2.1.1.-</ecNumber>
    </submittedName>
</protein>
<evidence type="ECO:0000259" key="4">
    <source>
        <dbReference type="SMART" id="SM00967"/>
    </source>
</evidence>
<evidence type="ECO:0000313" key="6">
    <source>
        <dbReference type="Proteomes" id="UP000651208"/>
    </source>
</evidence>
<keyword evidence="2 5" id="KW-0808">Transferase</keyword>
<dbReference type="Proteomes" id="UP000651208">
    <property type="component" value="Unassembled WGS sequence"/>
</dbReference>
<feature type="domain" description="RNA 2-O ribose methyltransferase substrate binding" evidence="4">
    <location>
        <begin position="126"/>
        <end position="201"/>
    </location>
</feature>
<dbReference type="Gene3D" id="3.40.1280.10">
    <property type="match status" value="1"/>
</dbReference>
<evidence type="ECO:0000256" key="2">
    <source>
        <dbReference type="ARBA" id="ARBA00022679"/>
    </source>
</evidence>
<keyword evidence="1 5" id="KW-0489">Methyltransferase</keyword>
<dbReference type="PANTHER" id="PTHR46429:SF2">
    <property type="entry name" value="TRNA_RRNA METHYLTRANSFERASE"/>
    <property type="match status" value="1"/>
</dbReference>
<dbReference type="Pfam" id="PF00588">
    <property type="entry name" value="SpoU_methylase"/>
    <property type="match status" value="1"/>
</dbReference>